<accession>A0ACC2QD54</accession>
<gene>
    <name evidence="1" type="ORF">PYW08_004779</name>
</gene>
<sequence>MRRVRGWAQACQSASRARDASQHARASSWRQLSRDMARWGDEKTLFFIACYRDHECLWNPTSFFYKSKAARANAYASLLKQFNDDHLTVPMLKTKIKNIRTTYHQELNKIRYSKMPGVGPEYKPTLCWFDAVDAFLGATVQKEPVTKIIPQTSRKFNNFKRKLISSTKLDVNASAQADAETAQPSTSDRDHEPPAKIQHITLAANRLMKRQDFETDSEKSADTANRLEHAPAATASAPGLCQDEFYYFGMNVAAQLRNLPLHTALQIQTEFQSTLYLARVHDFTSSAGGDDVEDPTQIDDNTIDGISDSESVEPDVDVKEFSLDTQNAVEVPIEQRTRDIEEELEEVRNRLVEAQKNGIRFD</sequence>
<proteinExistence type="predicted"/>
<organism evidence="1 2">
    <name type="scientific">Mythimna loreyi</name>
    <dbReference type="NCBI Taxonomy" id="667449"/>
    <lineage>
        <taxon>Eukaryota</taxon>
        <taxon>Metazoa</taxon>
        <taxon>Ecdysozoa</taxon>
        <taxon>Arthropoda</taxon>
        <taxon>Hexapoda</taxon>
        <taxon>Insecta</taxon>
        <taxon>Pterygota</taxon>
        <taxon>Neoptera</taxon>
        <taxon>Endopterygota</taxon>
        <taxon>Lepidoptera</taxon>
        <taxon>Glossata</taxon>
        <taxon>Ditrysia</taxon>
        <taxon>Noctuoidea</taxon>
        <taxon>Noctuidae</taxon>
        <taxon>Noctuinae</taxon>
        <taxon>Hadenini</taxon>
        <taxon>Mythimna</taxon>
    </lineage>
</organism>
<dbReference type="EMBL" id="CM056793">
    <property type="protein sequence ID" value="KAJ8714798.1"/>
    <property type="molecule type" value="Genomic_DNA"/>
</dbReference>
<evidence type="ECO:0000313" key="1">
    <source>
        <dbReference type="EMBL" id="KAJ8714798.1"/>
    </source>
</evidence>
<evidence type="ECO:0000313" key="2">
    <source>
        <dbReference type="Proteomes" id="UP001231649"/>
    </source>
</evidence>
<reference evidence="1" key="1">
    <citation type="submission" date="2023-03" db="EMBL/GenBank/DDBJ databases">
        <title>Chromosome-level genomes of two armyworms, Mythimna separata and Mythimna loreyi, provide insights into the biosynthesis and reception of sex pheromones.</title>
        <authorList>
            <person name="Zhao H."/>
        </authorList>
    </citation>
    <scope>NUCLEOTIDE SEQUENCE</scope>
    <source>
        <strain evidence="1">BeijingLab</strain>
    </source>
</reference>
<keyword evidence="2" id="KW-1185">Reference proteome</keyword>
<comment type="caution">
    <text evidence="1">The sequence shown here is derived from an EMBL/GenBank/DDBJ whole genome shotgun (WGS) entry which is preliminary data.</text>
</comment>
<dbReference type="Proteomes" id="UP001231649">
    <property type="component" value="Chromosome 17"/>
</dbReference>
<name>A0ACC2QD54_9NEOP</name>
<protein>
    <submittedName>
        <fullName evidence="1">Uncharacterized protein</fullName>
    </submittedName>
</protein>